<sequence>MAKEHKHTDRHSTRRSVLAAAGVGAATALAGCSGSGNSDEQTVRMRTSTSNTTAYGANQGLASAVNDQTDDLFVEAQTSQGTEANIGALQSEDAEMVYIQNWSAYDVQQGNDPYGQLNFDMVQIFHYYDLPWFFITNDSDLETLSDIGSGTNVSPTPEGSGTAPALEKALGYATDGYKRASVSYGSQGGAMNENQLDVGVGTLMNFSITPSWLQQIASEVDMKVLDVEDSTAQSWEDDERLLSQTVDTGQIENATTPGEVSAPTFAYNFVARNDLDYDTVYDFLTAMHEKKAELADYHGLLGTFESNDFWVKNMYDGVPFHPAAADFYKDELGVWNEDFERADEK</sequence>
<dbReference type="AlphaFoldDB" id="A0AAF0T0J9"/>
<evidence type="ECO:0000313" key="1">
    <source>
        <dbReference type="EMBL" id="WMT09661.1"/>
    </source>
</evidence>
<evidence type="ECO:0000313" key="2">
    <source>
        <dbReference type="Proteomes" id="UP001224926"/>
    </source>
</evidence>
<dbReference type="GeneID" id="39861661"/>
<dbReference type="Pfam" id="PF16868">
    <property type="entry name" value="NMT1_3"/>
    <property type="match status" value="1"/>
</dbReference>
<dbReference type="GeneID" id="84213980"/>
<organism evidence="1 2">
    <name type="scientific">Natrinema thermotolerans</name>
    <dbReference type="NCBI Taxonomy" id="121872"/>
    <lineage>
        <taxon>Archaea</taxon>
        <taxon>Methanobacteriati</taxon>
        <taxon>Methanobacteriota</taxon>
        <taxon>Stenosarchaea group</taxon>
        <taxon>Halobacteria</taxon>
        <taxon>Halobacteriales</taxon>
        <taxon>Natrialbaceae</taxon>
        <taxon>Natrinema</taxon>
    </lineage>
</organism>
<dbReference type="Proteomes" id="UP001224926">
    <property type="component" value="Chromosome"/>
</dbReference>
<protein>
    <submittedName>
        <fullName evidence="1">TAXI family TRAP transporter solute-binding subunit</fullName>
    </submittedName>
</protein>
<accession>A0AAF0T0J9</accession>
<dbReference type="PANTHER" id="PTHR42941:SF1">
    <property type="entry name" value="SLL1037 PROTEIN"/>
    <property type="match status" value="1"/>
</dbReference>
<name>A0AAF0T0J9_9EURY</name>
<reference evidence="1 2" key="1">
    <citation type="submission" date="2022-07" db="EMBL/GenBank/DDBJ databases">
        <title>Two temperate virus in Haloterrigena jeotgali A29.</title>
        <authorList>
            <person name="Deng X."/>
        </authorList>
    </citation>
    <scope>NUCLEOTIDE SEQUENCE [LARGE SCALE GENOMIC DNA]</scope>
    <source>
        <strain evidence="1 2">A29</strain>
    </source>
</reference>
<dbReference type="EMBL" id="CP101873">
    <property type="protein sequence ID" value="WMT09661.1"/>
    <property type="molecule type" value="Genomic_DNA"/>
</dbReference>
<dbReference type="SUPFAM" id="SSF53850">
    <property type="entry name" value="Periplasmic binding protein-like II"/>
    <property type="match status" value="1"/>
</dbReference>
<proteinExistence type="predicted"/>
<dbReference type="PROSITE" id="PS51257">
    <property type="entry name" value="PROKAR_LIPOPROTEIN"/>
    <property type="match status" value="1"/>
</dbReference>
<dbReference type="Gene3D" id="3.40.190.10">
    <property type="entry name" value="Periplasmic binding protein-like II"/>
    <property type="match status" value="2"/>
</dbReference>
<gene>
    <name evidence="1" type="ORF">NP511_08525</name>
</gene>
<dbReference type="InterPro" id="IPR011852">
    <property type="entry name" value="TRAP_TAXI"/>
</dbReference>
<dbReference type="PANTHER" id="PTHR42941">
    <property type="entry name" value="SLL1037 PROTEIN"/>
    <property type="match status" value="1"/>
</dbReference>
<keyword evidence="2" id="KW-1185">Reference proteome</keyword>
<dbReference type="RefSeq" id="WP_049965519.1">
    <property type="nucleotide sequence ID" value="NZ_CP101873.1"/>
</dbReference>
<dbReference type="NCBIfam" id="TIGR02122">
    <property type="entry name" value="TRAP_TAXI"/>
    <property type="match status" value="1"/>
</dbReference>